<sequence>MKFTMHSVGFAQEFNWICNNPAGLFWISVNPPWSVSLKASRHGNQCRMLKITENRRKNTLIYLPFCEPSGQPNR</sequence>
<keyword evidence="2" id="KW-1185">Reference proteome</keyword>
<evidence type="ECO:0000313" key="2">
    <source>
        <dbReference type="Proteomes" id="UP000479000"/>
    </source>
</evidence>
<protein>
    <submittedName>
        <fullName evidence="1">Uncharacterized protein</fullName>
    </submittedName>
</protein>
<proteinExistence type="predicted"/>
<accession>A0A6H5GRQ5</accession>
<gene>
    <name evidence="1" type="ORF">NTEN_LOCUS12284</name>
</gene>
<name>A0A6H5GRQ5_9HEMI</name>
<dbReference type="EMBL" id="CADCXU010018445">
    <property type="protein sequence ID" value="CAB0006822.1"/>
    <property type="molecule type" value="Genomic_DNA"/>
</dbReference>
<reference evidence="1 2" key="1">
    <citation type="submission" date="2020-02" db="EMBL/GenBank/DDBJ databases">
        <authorList>
            <person name="Ferguson B K."/>
        </authorList>
    </citation>
    <scope>NUCLEOTIDE SEQUENCE [LARGE SCALE GENOMIC DNA]</scope>
</reference>
<dbReference type="Proteomes" id="UP000479000">
    <property type="component" value="Unassembled WGS sequence"/>
</dbReference>
<evidence type="ECO:0000313" key="1">
    <source>
        <dbReference type="EMBL" id="CAB0006822.1"/>
    </source>
</evidence>
<organism evidence="1 2">
    <name type="scientific">Nesidiocoris tenuis</name>
    <dbReference type="NCBI Taxonomy" id="355587"/>
    <lineage>
        <taxon>Eukaryota</taxon>
        <taxon>Metazoa</taxon>
        <taxon>Ecdysozoa</taxon>
        <taxon>Arthropoda</taxon>
        <taxon>Hexapoda</taxon>
        <taxon>Insecta</taxon>
        <taxon>Pterygota</taxon>
        <taxon>Neoptera</taxon>
        <taxon>Paraneoptera</taxon>
        <taxon>Hemiptera</taxon>
        <taxon>Heteroptera</taxon>
        <taxon>Panheteroptera</taxon>
        <taxon>Cimicomorpha</taxon>
        <taxon>Miridae</taxon>
        <taxon>Dicyphina</taxon>
        <taxon>Nesidiocoris</taxon>
    </lineage>
</organism>
<dbReference type="AlphaFoldDB" id="A0A6H5GRQ5"/>
<feature type="non-terminal residue" evidence="1">
    <location>
        <position position="74"/>
    </location>
</feature>